<comment type="caution">
    <text evidence="1">The sequence shown here is derived from an EMBL/GenBank/DDBJ whole genome shotgun (WGS) entry which is preliminary data.</text>
</comment>
<sequence length="512" mass="58349">MDNTLLEKLKNEISTFFENSISMQGWKKTVLSALFVLFAGISSFAQSSTILDGQDLLQQISGWEWVACEKKENLTTTYPVALEYSSYSSHLQYKVIKNRAVYAEDGNLKGIIYCLRYVQYFEDPSRISERIDREVASEHEKQQEEYESKEFDEWVKGITNKIHNSTSFPEGCFIMNLYSQGSEELGPSQFNITKQWTIEDIKRYNGGQPLPLFAVFRIVKKNAKLMGDIPSYLKSIRLKEKDLKALNEYIDLLNADSKNCTFSIEESENGDYAVVGKRTNVVDKLQFDDSQLKKDMWKEHLNGIVGPTSTELQEVKEATDSLKIALAIADYKNNKYNINKESQAVRVEIEKQLGIRKPEIKSSGDTEAKKKWGETQAIKIMCRHLGVAYATGMTKEKLAAAVKRKYQNLDEMALAAKLQKAIFAAQVELASNASALINSMPAVDNANVSTANRYIQQLNHDNSKWTSYIKSITRIDDTSFKLTYGEGNDNKYVTIKYETDMPFCYKYEIIVD</sequence>
<dbReference type="EMBL" id="ACBX02000011">
    <property type="protein sequence ID" value="EFB35921.1"/>
    <property type="molecule type" value="Genomic_DNA"/>
</dbReference>
<accession>D1PAW4</accession>
<dbReference type="STRING" id="537011.PREVCOP_04339"/>
<dbReference type="RefSeq" id="WP_006847057.1">
    <property type="nucleotide sequence ID" value="NZ_CP085932.1"/>
</dbReference>
<dbReference type="PaxDb" id="537011-PREVCOP_04339"/>
<dbReference type="OrthoDB" id="10013441at2"/>
<evidence type="ECO:0000313" key="2">
    <source>
        <dbReference type="Proteomes" id="UP000004477"/>
    </source>
</evidence>
<gene>
    <name evidence="1" type="ORF">PREVCOP_04339</name>
</gene>
<organism evidence="1 2">
    <name type="scientific">Segatella copri DSM 18205</name>
    <dbReference type="NCBI Taxonomy" id="537011"/>
    <lineage>
        <taxon>Bacteria</taxon>
        <taxon>Pseudomonadati</taxon>
        <taxon>Bacteroidota</taxon>
        <taxon>Bacteroidia</taxon>
        <taxon>Bacteroidales</taxon>
        <taxon>Prevotellaceae</taxon>
        <taxon>Segatella</taxon>
    </lineage>
</organism>
<dbReference type="Proteomes" id="UP000004477">
    <property type="component" value="Unassembled WGS sequence"/>
</dbReference>
<dbReference type="AlphaFoldDB" id="D1PAW4"/>
<protein>
    <submittedName>
        <fullName evidence="1">Uncharacterized protein</fullName>
    </submittedName>
</protein>
<name>D1PAW4_9BACT</name>
<evidence type="ECO:0000313" key="1">
    <source>
        <dbReference type="EMBL" id="EFB35921.1"/>
    </source>
</evidence>
<keyword evidence="2" id="KW-1185">Reference proteome</keyword>
<dbReference type="HOGENOM" id="CLU_531933_0_0_10"/>
<dbReference type="GeneID" id="69848606"/>
<reference evidence="1" key="1">
    <citation type="submission" date="2009-11" db="EMBL/GenBank/DDBJ databases">
        <authorList>
            <person name="Weinstock G."/>
            <person name="Sodergren E."/>
            <person name="Clifton S."/>
            <person name="Fulton L."/>
            <person name="Fulton B."/>
            <person name="Courtney L."/>
            <person name="Fronick C."/>
            <person name="Harrison M."/>
            <person name="Strong C."/>
            <person name="Farmer C."/>
            <person name="Delahaunty K."/>
            <person name="Markovic C."/>
            <person name="Hall O."/>
            <person name="Minx P."/>
            <person name="Tomlinson C."/>
            <person name="Mitreva M."/>
            <person name="Nelson J."/>
            <person name="Hou S."/>
            <person name="Wollam A."/>
            <person name="Pepin K.H."/>
            <person name="Johnson M."/>
            <person name="Bhonagiri V."/>
            <person name="Nash W.E."/>
            <person name="Warren W."/>
            <person name="Chinwalla A."/>
            <person name="Mardis E.R."/>
            <person name="Wilson R.K."/>
        </authorList>
    </citation>
    <scope>NUCLEOTIDE SEQUENCE [LARGE SCALE GENOMIC DNA]</scope>
    <source>
        <strain evidence="1">DSM 18205</strain>
    </source>
</reference>
<proteinExistence type="predicted"/>